<sequence length="201" mass="23055">MEKLSRIHVKSFDFMLRDGLKRMIKYLPPSEFSSPNGDVCELRVEFLELSNPIASDRNTPIYPHECRRQGKSYCAPLRLNIRLSINGTPASVLDVPCGEIPIMVLSRSCNLSKLNRKDFPRHSEEEREIGGYFIVNGKERVLRLIIMARRNFPLAVSRLSFKKRGHGYTEQAIVIRCVREDEAVSVRCLIIFCGEILLAFL</sequence>
<dbReference type="InterPro" id="IPR037034">
    <property type="entry name" value="RNA_pol_Rpb2_2_sf"/>
</dbReference>
<evidence type="ECO:0000256" key="6">
    <source>
        <dbReference type="ARBA" id="ARBA00022695"/>
    </source>
</evidence>
<name>A0A8J4SST7_9TREM</name>
<dbReference type="PANTHER" id="PTHR20856">
    <property type="entry name" value="DNA-DIRECTED RNA POLYMERASE I SUBUNIT 2"/>
    <property type="match status" value="1"/>
</dbReference>
<keyword evidence="7" id="KW-0804">Transcription</keyword>
<protein>
    <recommendedName>
        <fullName evidence="3">DNA-directed RNA polymerase</fullName>
        <ecNumber evidence="3">2.7.7.6</ecNumber>
    </recommendedName>
</protein>
<keyword evidence="8" id="KW-0539">Nucleus</keyword>
<dbReference type="GO" id="GO:0006351">
    <property type="term" value="P:DNA-templated transcription"/>
    <property type="evidence" value="ECO:0007669"/>
    <property type="project" value="InterPro"/>
</dbReference>
<feature type="domain" description="RNA polymerase beta subunit protrusion" evidence="9">
    <location>
        <begin position="4"/>
        <end position="147"/>
    </location>
</feature>
<dbReference type="OrthoDB" id="10248617at2759"/>
<dbReference type="FunFam" id="3.90.1100.10:FF:000008">
    <property type="entry name" value="DNA-directed RNA polymerase subunit beta"/>
    <property type="match status" value="1"/>
</dbReference>
<keyword evidence="6" id="KW-0548">Nucleotidyltransferase</keyword>
<evidence type="ECO:0000259" key="9">
    <source>
        <dbReference type="Pfam" id="PF04563"/>
    </source>
</evidence>
<evidence type="ECO:0000256" key="7">
    <source>
        <dbReference type="ARBA" id="ARBA00023163"/>
    </source>
</evidence>
<dbReference type="AlphaFoldDB" id="A0A8J4SST7"/>
<comment type="similarity">
    <text evidence="2">Belongs to the RNA polymerase beta chain family.</text>
</comment>
<evidence type="ECO:0000256" key="4">
    <source>
        <dbReference type="ARBA" id="ARBA00022478"/>
    </source>
</evidence>
<evidence type="ECO:0000256" key="3">
    <source>
        <dbReference type="ARBA" id="ARBA00012418"/>
    </source>
</evidence>
<dbReference type="GO" id="GO:0003677">
    <property type="term" value="F:DNA binding"/>
    <property type="evidence" value="ECO:0007669"/>
    <property type="project" value="InterPro"/>
</dbReference>
<evidence type="ECO:0000256" key="1">
    <source>
        <dbReference type="ARBA" id="ARBA00004123"/>
    </source>
</evidence>
<keyword evidence="5" id="KW-0808">Transferase</keyword>
<dbReference type="Pfam" id="PF04563">
    <property type="entry name" value="RNA_pol_Rpb2_1"/>
    <property type="match status" value="1"/>
</dbReference>
<dbReference type="InterPro" id="IPR015712">
    <property type="entry name" value="DNA-dir_RNA_pol_su2"/>
</dbReference>
<dbReference type="InterPro" id="IPR007644">
    <property type="entry name" value="RNA_pol_bsu_protrusion"/>
</dbReference>
<evidence type="ECO:0000256" key="8">
    <source>
        <dbReference type="ARBA" id="ARBA00023242"/>
    </source>
</evidence>
<dbReference type="GO" id="GO:0003899">
    <property type="term" value="F:DNA-directed RNA polymerase activity"/>
    <property type="evidence" value="ECO:0007669"/>
    <property type="project" value="UniProtKB-EC"/>
</dbReference>
<reference evidence="10" key="1">
    <citation type="submission" date="2019-05" db="EMBL/GenBank/DDBJ databases">
        <title>Annotation for the trematode Paragonimus heterotremus.</title>
        <authorList>
            <person name="Choi Y.-J."/>
        </authorList>
    </citation>
    <scope>NUCLEOTIDE SEQUENCE</scope>
    <source>
        <strain evidence="10">LC</strain>
    </source>
</reference>
<gene>
    <name evidence="10" type="ORF">PHET_12044</name>
</gene>
<accession>A0A8J4SST7</accession>
<dbReference type="Proteomes" id="UP000748531">
    <property type="component" value="Unassembled WGS sequence"/>
</dbReference>
<dbReference type="GO" id="GO:0032549">
    <property type="term" value="F:ribonucleoside binding"/>
    <property type="evidence" value="ECO:0007669"/>
    <property type="project" value="InterPro"/>
</dbReference>
<dbReference type="EMBL" id="LUCH01012968">
    <property type="protein sequence ID" value="KAF5395450.1"/>
    <property type="molecule type" value="Genomic_DNA"/>
</dbReference>
<keyword evidence="4" id="KW-0240">DNA-directed RNA polymerase</keyword>
<dbReference type="SUPFAM" id="SSF64484">
    <property type="entry name" value="beta and beta-prime subunits of DNA dependent RNA-polymerase"/>
    <property type="match status" value="1"/>
</dbReference>
<dbReference type="Gene3D" id="3.90.1110.10">
    <property type="entry name" value="RNA polymerase Rpb2, domain 2"/>
    <property type="match status" value="1"/>
</dbReference>
<dbReference type="GO" id="GO:0000428">
    <property type="term" value="C:DNA-directed RNA polymerase complex"/>
    <property type="evidence" value="ECO:0007669"/>
    <property type="project" value="UniProtKB-KW"/>
</dbReference>
<dbReference type="GO" id="GO:0005634">
    <property type="term" value="C:nucleus"/>
    <property type="evidence" value="ECO:0007669"/>
    <property type="project" value="UniProtKB-SubCell"/>
</dbReference>
<proteinExistence type="inferred from homology"/>
<evidence type="ECO:0000313" key="10">
    <source>
        <dbReference type="EMBL" id="KAF5395450.1"/>
    </source>
</evidence>
<dbReference type="EC" id="2.7.7.6" evidence="3"/>
<comment type="subcellular location">
    <subcellularLocation>
        <location evidence="1">Nucleus</location>
    </subcellularLocation>
</comment>
<keyword evidence="11" id="KW-1185">Reference proteome</keyword>
<comment type="caution">
    <text evidence="10">The sequence shown here is derived from an EMBL/GenBank/DDBJ whole genome shotgun (WGS) entry which is preliminary data.</text>
</comment>
<organism evidence="10 11">
    <name type="scientific">Paragonimus heterotremus</name>
    <dbReference type="NCBI Taxonomy" id="100268"/>
    <lineage>
        <taxon>Eukaryota</taxon>
        <taxon>Metazoa</taxon>
        <taxon>Spiralia</taxon>
        <taxon>Lophotrochozoa</taxon>
        <taxon>Platyhelminthes</taxon>
        <taxon>Trematoda</taxon>
        <taxon>Digenea</taxon>
        <taxon>Plagiorchiida</taxon>
        <taxon>Troglotremata</taxon>
        <taxon>Troglotrematidae</taxon>
        <taxon>Paragonimus</taxon>
    </lineage>
</organism>
<dbReference type="Gene3D" id="3.90.1100.10">
    <property type="match status" value="1"/>
</dbReference>
<evidence type="ECO:0000313" key="11">
    <source>
        <dbReference type="Proteomes" id="UP000748531"/>
    </source>
</evidence>
<evidence type="ECO:0000256" key="2">
    <source>
        <dbReference type="ARBA" id="ARBA00006835"/>
    </source>
</evidence>
<evidence type="ECO:0000256" key="5">
    <source>
        <dbReference type="ARBA" id="ARBA00022679"/>
    </source>
</evidence>